<dbReference type="GeneID" id="93611251"/>
<name>I1BTP5_RHIO9</name>
<reference evidence="1 2" key="1">
    <citation type="journal article" date="2009" name="PLoS Genet.">
        <title>Genomic analysis of the basal lineage fungus Rhizopus oryzae reveals a whole-genome duplication.</title>
        <authorList>
            <person name="Ma L.-J."/>
            <person name="Ibrahim A.S."/>
            <person name="Skory C."/>
            <person name="Grabherr M.G."/>
            <person name="Burger G."/>
            <person name="Butler M."/>
            <person name="Elias M."/>
            <person name="Idnurm A."/>
            <person name="Lang B.F."/>
            <person name="Sone T."/>
            <person name="Abe A."/>
            <person name="Calvo S.E."/>
            <person name="Corrochano L.M."/>
            <person name="Engels R."/>
            <person name="Fu J."/>
            <person name="Hansberg W."/>
            <person name="Kim J.-M."/>
            <person name="Kodira C.D."/>
            <person name="Koehrsen M.J."/>
            <person name="Liu B."/>
            <person name="Miranda-Saavedra D."/>
            <person name="O'Leary S."/>
            <person name="Ortiz-Castellanos L."/>
            <person name="Poulter R."/>
            <person name="Rodriguez-Romero J."/>
            <person name="Ruiz-Herrera J."/>
            <person name="Shen Y.-Q."/>
            <person name="Zeng Q."/>
            <person name="Galagan J."/>
            <person name="Birren B.W."/>
            <person name="Cuomo C.A."/>
            <person name="Wickes B.L."/>
        </authorList>
    </citation>
    <scope>NUCLEOTIDE SEQUENCE [LARGE SCALE GENOMIC DNA]</scope>
    <source>
        <strain evidence="2">RA 99-880 / ATCC MYA-4621 / FGSC 9543 / NRRL 43880</strain>
    </source>
</reference>
<organism evidence="1 2">
    <name type="scientific">Rhizopus delemar (strain RA 99-880 / ATCC MYA-4621 / FGSC 9543 / NRRL 43880)</name>
    <name type="common">Mucormycosis agent</name>
    <name type="synonym">Rhizopus arrhizus var. delemar</name>
    <dbReference type="NCBI Taxonomy" id="246409"/>
    <lineage>
        <taxon>Eukaryota</taxon>
        <taxon>Fungi</taxon>
        <taxon>Fungi incertae sedis</taxon>
        <taxon>Mucoromycota</taxon>
        <taxon>Mucoromycotina</taxon>
        <taxon>Mucoromycetes</taxon>
        <taxon>Mucorales</taxon>
        <taxon>Mucorineae</taxon>
        <taxon>Rhizopodaceae</taxon>
        <taxon>Rhizopus</taxon>
    </lineage>
</organism>
<dbReference type="AlphaFoldDB" id="I1BTP5"/>
<proteinExistence type="predicted"/>
<dbReference type="VEuPathDB" id="FungiDB:RO3G_04280"/>
<dbReference type="OrthoDB" id="2212978at2759"/>
<evidence type="ECO:0000313" key="2">
    <source>
        <dbReference type="Proteomes" id="UP000009138"/>
    </source>
</evidence>
<gene>
    <name evidence="1" type="ORF">RO3G_04280</name>
</gene>
<sequence length="93" mass="10249">MAIKVCSVNLEVDNDYYLGAVGHGYTISQCKSRLANLSKALNSLKVKKVFGDSRVNCKGNQCVLETFTSYHCDIVKAVRNSGFSIPSTFPMCY</sequence>
<dbReference type="EMBL" id="CH476734">
    <property type="protein sequence ID" value="EIE79575.1"/>
    <property type="molecule type" value="Genomic_DNA"/>
</dbReference>
<dbReference type="Proteomes" id="UP000009138">
    <property type="component" value="Unassembled WGS sequence"/>
</dbReference>
<protein>
    <submittedName>
        <fullName evidence="1">Uncharacterized protein</fullName>
    </submittedName>
</protein>
<dbReference type="InParanoid" id="I1BTP5"/>
<evidence type="ECO:0000313" key="1">
    <source>
        <dbReference type="EMBL" id="EIE79575.1"/>
    </source>
</evidence>
<keyword evidence="2" id="KW-1185">Reference proteome</keyword>
<dbReference type="RefSeq" id="XP_067514971.1">
    <property type="nucleotide sequence ID" value="XM_067658870.1"/>
</dbReference>
<accession>I1BTP5</accession>